<evidence type="ECO:0000313" key="3">
    <source>
        <dbReference type="Proteomes" id="UP000507470"/>
    </source>
</evidence>
<evidence type="ECO:0000313" key="2">
    <source>
        <dbReference type="EMBL" id="CAC5410739.1"/>
    </source>
</evidence>
<keyword evidence="3" id="KW-1185">Reference proteome</keyword>
<feature type="compositionally biased region" description="Low complexity" evidence="1">
    <location>
        <begin position="234"/>
        <end position="247"/>
    </location>
</feature>
<feature type="region of interest" description="Disordered" evidence="1">
    <location>
        <begin position="226"/>
        <end position="267"/>
    </location>
</feature>
<proteinExistence type="predicted"/>
<dbReference type="AlphaFoldDB" id="A0A6J8DRK4"/>
<accession>A0A6J8DRK4</accession>
<feature type="compositionally biased region" description="Polar residues" evidence="1">
    <location>
        <begin position="254"/>
        <end position="265"/>
    </location>
</feature>
<name>A0A6J8DRK4_MYTCO</name>
<dbReference type="Proteomes" id="UP000507470">
    <property type="component" value="Unassembled WGS sequence"/>
</dbReference>
<protein>
    <submittedName>
        <fullName evidence="2">Uncharacterized protein</fullName>
    </submittedName>
</protein>
<organism evidence="2 3">
    <name type="scientific">Mytilus coruscus</name>
    <name type="common">Sea mussel</name>
    <dbReference type="NCBI Taxonomy" id="42192"/>
    <lineage>
        <taxon>Eukaryota</taxon>
        <taxon>Metazoa</taxon>
        <taxon>Spiralia</taxon>
        <taxon>Lophotrochozoa</taxon>
        <taxon>Mollusca</taxon>
        <taxon>Bivalvia</taxon>
        <taxon>Autobranchia</taxon>
        <taxon>Pteriomorphia</taxon>
        <taxon>Mytilida</taxon>
        <taxon>Mytiloidea</taxon>
        <taxon>Mytilidae</taxon>
        <taxon>Mytilinae</taxon>
        <taxon>Mytilus</taxon>
    </lineage>
</organism>
<reference evidence="2 3" key="1">
    <citation type="submission" date="2020-06" db="EMBL/GenBank/DDBJ databases">
        <authorList>
            <person name="Li R."/>
            <person name="Bekaert M."/>
        </authorList>
    </citation>
    <scope>NUCLEOTIDE SEQUENCE [LARGE SCALE GENOMIC DNA]</scope>
    <source>
        <strain evidence="3">wild</strain>
    </source>
</reference>
<sequence>MLLVDVTTPEDMFLSSSHGISVSALRLKKTVPITLNNVQPILPYRLVEQCLAKADYECASSSLVNERYSCQPLNRRRKHGNETEIAGSFQVIKIRNWDLEIKTETSEGEKVDDIVILKKEESVELEDLKKDKLKAKSVFTKTRHALLQILDEDFPDLKEIKEFQEKLINAEEKVINAEEKVMNIMGNIYDDYKHRNDIQNMKKNTKEMEQQESEFKAAENECQDYLRESEDDSSVASSASSQSFKASETIHGLSANTSSNSQRNFKGNRRDGFRTFFVELQYENNIGNRETMKPLLPVILRNGNRTVNVNALLHDASTKIYINADVAAELGLQGQVQKVTVNVLNDNVKTFETMTHLLLTVIPEVYNQLTGNNTLGNGSILQGLNFRI</sequence>
<evidence type="ECO:0000256" key="1">
    <source>
        <dbReference type="SAM" id="MobiDB-lite"/>
    </source>
</evidence>
<gene>
    <name evidence="2" type="ORF">MCOR_43905</name>
</gene>
<dbReference type="EMBL" id="CACVKT020007797">
    <property type="protein sequence ID" value="CAC5410739.1"/>
    <property type="molecule type" value="Genomic_DNA"/>
</dbReference>